<dbReference type="PANTHER" id="PTHR12147">
    <property type="entry name" value="METALLOPEPTIDASE M28 FAMILY MEMBER"/>
    <property type="match status" value="1"/>
</dbReference>
<dbReference type="AlphaFoldDB" id="A0A4R4E4C6"/>
<dbReference type="PANTHER" id="PTHR12147:SF26">
    <property type="entry name" value="PEPTIDASE M28 DOMAIN-CONTAINING PROTEIN"/>
    <property type="match status" value="1"/>
</dbReference>
<dbReference type="InterPro" id="IPR045175">
    <property type="entry name" value="M28_fam"/>
</dbReference>
<dbReference type="OrthoDB" id="9764939at2"/>
<proteinExistence type="predicted"/>
<keyword evidence="1" id="KW-0732">Signal</keyword>
<sequence>MLRFLLPPIFAASAAAAQQAGPSALAFVPSDPSAVALVPSDPSAVALAKADTIPDAVVAIARSTPAAELRRQLFALAAPGMEGRRMATRGDSAAARYVATRFTELRLAPPSHRGYYQPITARRRTRSATLTLGNRRYAWGDGWNVYPRTDSLQLRNAPIVWAGADSTFSFLGRRQATDLEGTVVLLPGTPFRLGQFDRLDSAESILKDHGAAAVLWTDSLVAKALRRREAFAFLPEYEARLDDQNPSTGFTEIGLLPALMARLLSGESGLSVDSSGTISGPRALETFPLQATLSLEVHATYSEETAPNVLGVLRGNDPDASCIVVTAHRDHDGINGKTLYPGAVDNASGTVALIQLANMMQQAARAGHRPRRTIVFASVTGEERGLLGSAWYTDHPAIPIAKTRAVLNIDMLGRVDTFYRNRRADSNYVYVLVEDSARIGLLEDLRSANAVFNALHLDDRYKRPPGYQRMLRGSDHYPFFLKKIPFVYFATGFSDDYHQPTDTPDRINYDLLTKQTQLAFLTLWNMANSPGR</sequence>
<reference evidence="3 4" key="1">
    <citation type="submission" date="2019-03" db="EMBL/GenBank/DDBJ databases">
        <authorList>
            <person name="Kim M.K.M."/>
        </authorList>
    </citation>
    <scope>NUCLEOTIDE SEQUENCE [LARGE SCALE GENOMIC DNA]</scope>
    <source>
        <strain evidence="3 4">17J68-15</strain>
    </source>
</reference>
<dbReference type="InterPro" id="IPR007484">
    <property type="entry name" value="Peptidase_M28"/>
</dbReference>
<gene>
    <name evidence="3" type="ORF">E0486_08615</name>
</gene>
<dbReference type="EMBL" id="SKFH01000010">
    <property type="protein sequence ID" value="TCZ72831.1"/>
    <property type="molecule type" value="Genomic_DNA"/>
</dbReference>
<feature type="chain" id="PRO_5020496465" evidence="1">
    <location>
        <begin position="21"/>
        <end position="532"/>
    </location>
</feature>
<accession>A0A4R4E4C6</accession>
<dbReference type="Pfam" id="PF04389">
    <property type="entry name" value="Peptidase_M28"/>
    <property type="match status" value="1"/>
</dbReference>
<evidence type="ECO:0000259" key="2">
    <source>
        <dbReference type="Pfam" id="PF04389"/>
    </source>
</evidence>
<evidence type="ECO:0000313" key="4">
    <source>
        <dbReference type="Proteomes" id="UP000295164"/>
    </source>
</evidence>
<dbReference type="Gene3D" id="3.40.630.10">
    <property type="entry name" value="Zn peptidases"/>
    <property type="match status" value="1"/>
</dbReference>
<dbReference type="GO" id="GO:0006508">
    <property type="term" value="P:proteolysis"/>
    <property type="evidence" value="ECO:0007669"/>
    <property type="project" value="InterPro"/>
</dbReference>
<dbReference type="RefSeq" id="WP_131851754.1">
    <property type="nucleotide sequence ID" value="NZ_SKFH01000010.1"/>
</dbReference>
<protein>
    <submittedName>
        <fullName evidence="3">M28 family peptidase</fullName>
    </submittedName>
</protein>
<dbReference type="Proteomes" id="UP000295164">
    <property type="component" value="Unassembled WGS sequence"/>
</dbReference>
<name>A0A4R4E4C6_9BACT</name>
<feature type="domain" description="Peptidase M28" evidence="2">
    <location>
        <begin position="308"/>
        <end position="518"/>
    </location>
</feature>
<evidence type="ECO:0000313" key="3">
    <source>
        <dbReference type="EMBL" id="TCZ72831.1"/>
    </source>
</evidence>
<feature type="signal peptide" evidence="1">
    <location>
        <begin position="1"/>
        <end position="20"/>
    </location>
</feature>
<keyword evidence="4" id="KW-1185">Reference proteome</keyword>
<dbReference type="GO" id="GO:0008235">
    <property type="term" value="F:metalloexopeptidase activity"/>
    <property type="evidence" value="ECO:0007669"/>
    <property type="project" value="InterPro"/>
</dbReference>
<dbReference type="SUPFAM" id="SSF53187">
    <property type="entry name" value="Zn-dependent exopeptidases"/>
    <property type="match status" value="1"/>
</dbReference>
<comment type="caution">
    <text evidence="3">The sequence shown here is derived from an EMBL/GenBank/DDBJ whole genome shotgun (WGS) entry which is preliminary data.</text>
</comment>
<evidence type="ECO:0000256" key="1">
    <source>
        <dbReference type="SAM" id="SignalP"/>
    </source>
</evidence>
<organism evidence="3 4">
    <name type="scientific">Flaviaesturariibacter aridisoli</name>
    <dbReference type="NCBI Taxonomy" id="2545761"/>
    <lineage>
        <taxon>Bacteria</taxon>
        <taxon>Pseudomonadati</taxon>
        <taxon>Bacteroidota</taxon>
        <taxon>Chitinophagia</taxon>
        <taxon>Chitinophagales</taxon>
        <taxon>Chitinophagaceae</taxon>
        <taxon>Flaviaestuariibacter</taxon>
    </lineage>
</organism>